<keyword evidence="12" id="KW-1133">Transmembrane helix</keyword>
<comment type="subcellular location">
    <subcellularLocation>
        <location evidence="1">Cell membrane</location>
        <topology evidence="1">Lipid-anchor</topology>
        <topology evidence="1">GPI-anchor</topology>
    </subcellularLocation>
</comment>
<feature type="signal peptide" evidence="13">
    <location>
        <begin position="1"/>
        <end position="28"/>
    </location>
</feature>
<evidence type="ECO:0000256" key="6">
    <source>
        <dbReference type="ARBA" id="ARBA00022974"/>
    </source>
</evidence>
<dbReference type="InterPro" id="IPR036378">
    <property type="entry name" value="FAS1_dom_sf"/>
</dbReference>
<dbReference type="Gene3D" id="2.30.180.10">
    <property type="entry name" value="FAS1 domain"/>
    <property type="match status" value="1"/>
</dbReference>
<feature type="region of interest" description="Disordered" evidence="11">
    <location>
        <begin position="185"/>
        <end position="263"/>
    </location>
</feature>
<feature type="chain" id="PRO_5013809218" description="FAS1 domain-containing protein" evidence="13">
    <location>
        <begin position="29"/>
        <end position="286"/>
    </location>
</feature>
<dbReference type="GO" id="GO:0098552">
    <property type="term" value="C:side of membrane"/>
    <property type="evidence" value="ECO:0007669"/>
    <property type="project" value="UniProtKB-KW"/>
</dbReference>
<dbReference type="PANTHER" id="PTHR32382">
    <property type="entry name" value="FASCICLIN-LIKE ARABINOGALACTAN PROTEIN"/>
    <property type="match status" value="1"/>
</dbReference>
<keyword evidence="12" id="KW-0812">Transmembrane</keyword>
<keyword evidence="8" id="KW-0325">Glycoprotein</keyword>
<accession>A0A2G9GD08</accession>
<evidence type="ECO:0000256" key="2">
    <source>
        <dbReference type="ARBA" id="ARBA00007843"/>
    </source>
</evidence>
<evidence type="ECO:0000256" key="1">
    <source>
        <dbReference type="ARBA" id="ARBA00004609"/>
    </source>
</evidence>
<dbReference type="GO" id="GO:0005886">
    <property type="term" value="C:plasma membrane"/>
    <property type="evidence" value="ECO:0007669"/>
    <property type="project" value="UniProtKB-SubCell"/>
</dbReference>
<evidence type="ECO:0000256" key="3">
    <source>
        <dbReference type="ARBA" id="ARBA00022475"/>
    </source>
</evidence>
<dbReference type="AlphaFoldDB" id="A0A2G9GD08"/>
<comment type="caution">
    <text evidence="15">The sequence shown here is derived from an EMBL/GenBank/DDBJ whole genome shotgun (WGS) entry which is preliminary data.</text>
</comment>
<dbReference type="PANTHER" id="PTHR32382:SF6">
    <property type="entry name" value="FASCICLIN-LIKE ARABINOGALACTAN PROTEIN 14"/>
    <property type="match status" value="1"/>
</dbReference>
<dbReference type="FunFam" id="2.30.180.10:FF:000015">
    <property type="entry name" value="Fasciclin-like arabinogalactan protein 3"/>
    <property type="match status" value="1"/>
</dbReference>
<name>A0A2G9GD08_9LAMI</name>
<evidence type="ECO:0000256" key="8">
    <source>
        <dbReference type="ARBA" id="ARBA00023180"/>
    </source>
</evidence>
<dbReference type="PROSITE" id="PS50213">
    <property type="entry name" value="FAS1"/>
    <property type="match status" value="1"/>
</dbReference>
<organism evidence="15 16">
    <name type="scientific">Handroanthus impetiginosus</name>
    <dbReference type="NCBI Taxonomy" id="429701"/>
    <lineage>
        <taxon>Eukaryota</taxon>
        <taxon>Viridiplantae</taxon>
        <taxon>Streptophyta</taxon>
        <taxon>Embryophyta</taxon>
        <taxon>Tracheophyta</taxon>
        <taxon>Spermatophyta</taxon>
        <taxon>Magnoliopsida</taxon>
        <taxon>eudicotyledons</taxon>
        <taxon>Gunneridae</taxon>
        <taxon>Pentapetalae</taxon>
        <taxon>asterids</taxon>
        <taxon>lamiids</taxon>
        <taxon>Lamiales</taxon>
        <taxon>Bignoniaceae</taxon>
        <taxon>Crescentiina</taxon>
        <taxon>Tabebuia alliance</taxon>
        <taxon>Handroanthus</taxon>
    </lineage>
</organism>
<keyword evidence="4" id="KW-0336">GPI-anchor</keyword>
<dbReference type="InterPro" id="IPR033254">
    <property type="entry name" value="Plant_FLA"/>
</dbReference>
<evidence type="ECO:0000256" key="11">
    <source>
        <dbReference type="SAM" id="MobiDB-lite"/>
    </source>
</evidence>
<evidence type="ECO:0000256" key="9">
    <source>
        <dbReference type="ARBA" id="ARBA00023288"/>
    </source>
</evidence>
<comment type="function">
    <text evidence="10">May be a cell surface adhesion protein.</text>
</comment>
<keyword evidence="5 13" id="KW-0732">Signal</keyword>
<dbReference type="Proteomes" id="UP000231279">
    <property type="component" value="Unassembled WGS sequence"/>
</dbReference>
<feature type="transmembrane region" description="Helical" evidence="12">
    <location>
        <begin position="266"/>
        <end position="285"/>
    </location>
</feature>
<evidence type="ECO:0000256" key="12">
    <source>
        <dbReference type="SAM" id="Phobius"/>
    </source>
</evidence>
<dbReference type="OrthoDB" id="694090at2759"/>
<evidence type="ECO:0000256" key="10">
    <source>
        <dbReference type="ARBA" id="ARBA00024686"/>
    </source>
</evidence>
<evidence type="ECO:0000259" key="14">
    <source>
        <dbReference type="PROSITE" id="PS50213"/>
    </source>
</evidence>
<dbReference type="SUPFAM" id="SSF82153">
    <property type="entry name" value="FAS1 domain"/>
    <property type="match status" value="1"/>
</dbReference>
<dbReference type="STRING" id="429701.A0A2G9GD08"/>
<comment type="similarity">
    <text evidence="2">Belongs to the fasciclin-like AGP family.</text>
</comment>
<feature type="domain" description="FAS1" evidence="14">
    <location>
        <begin position="28"/>
        <end position="139"/>
    </location>
</feature>
<keyword evidence="7 12" id="KW-0472">Membrane</keyword>
<dbReference type="InterPro" id="IPR000782">
    <property type="entry name" value="FAS1_domain"/>
</dbReference>
<evidence type="ECO:0000256" key="13">
    <source>
        <dbReference type="SAM" id="SignalP"/>
    </source>
</evidence>
<evidence type="ECO:0000313" key="15">
    <source>
        <dbReference type="EMBL" id="PIN03075.1"/>
    </source>
</evidence>
<proteinExistence type="inferred from homology"/>
<keyword evidence="16" id="KW-1185">Reference proteome</keyword>
<keyword evidence="9" id="KW-0449">Lipoprotein</keyword>
<gene>
    <name evidence="15" type="ORF">CDL12_24402</name>
</gene>
<reference evidence="16" key="1">
    <citation type="journal article" date="2018" name="Gigascience">
        <title>Genome assembly of the Pink Ipe (Handroanthus impetiginosus, Bignoniaceae), a highly valued, ecologically keystone Neotropical timber forest tree.</title>
        <authorList>
            <person name="Silva-Junior O.B."/>
            <person name="Grattapaglia D."/>
            <person name="Novaes E."/>
            <person name="Collevatti R.G."/>
        </authorList>
    </citation>
    <scope>NUCLEOTIDE SEQUENCE [LARGE SCALE GENOMIC DNA]</scope>
    <source>
        <strain evidence="16">cv. UFG-1</strain>
    </source>
</reference>
<protein>
    <recommendedName>
        <fullName evidence="14">FAS1 domain-containing protein</fullName>
    </recommendedName>
</protein>
<keyword evidence="3" id="KW-1003">Cell membrane</keyword>
<dbReference type="EMBL" id="NKXS01005655">
    <property type="protein sequence ID" value="PIN03075.1"/>
    <property type="molecule type" value="Genomic_DNA"/>
</dbReference>
<evidence type="ECO:0000256" key="7">
    <source>
        <dbReference type="ARBA" id="ARBA00023136"/>
    </source>
</evidence>
<feature type="compositionally biased region" description="Low complexity" evidence="11">
    <location>
        <begin position="215"/>
        <end position="247"/>
    </location>
</feature>
<evidence type="ECO:0000256" key="4">
    <source>
        <dbReference type="ARBA" id="ARBA00022622"/>
    </source>
</evidence>
<evidence type="ECO:0000313" key="16">
    <source>
        <dbReference type="Proteomes" id="UP000231279"/>
    </source>
</evidence>
<sequence length="286" mass="29432">MSHPISPSVAPLFIVSAVLLLSTTTTSAFNITRLLGQYPDFSEFNSLLSKTHLAAEINSRKTITVLALTNGRLGDISGKPEDVQKRILSNHVVLDYYDLLKLNKLKDTKTVLTTLFQATGIANEQQGFLNVVHSKDGSILFGSAMRGAPIDAKLEGSVASQPYNISVLSVSHPIIAPGIDGTLTPVSAPPPKATAPAADKVPPPAASPVEEEPADAPTADSDADAPVPAPAPAVADAPADAPSPDAPADADDNQSSPPTNAAGKQIVSGVSLGLMVALVSSFLAAH</sequence>
<keyword evidence="6" id="KW-0654">Proteoglycan</keyword>
<evidence type="ECO:0000256" key="5">
    <source>
        <dbReference type="ARBA" id="ARBA00022729"/>
    </source>
</evidence>